<dbReference type="InterPro" id="IPR036237">
    <property type="entry name" value="Xyl_isomerase-like_sf"/>
</dbReference>
<dbReference type="GO" id="GO:0016853">
    <property type="term" value="F:isomerase activity"/>
    <property type="evidence" value="ECO:0007669"/>
    <property type="project" value="UniProtKB-KW"/>
</dbReference>
<dbReference type="InterPro" id="IPR013022">
    <property type="entry name" value="Xyl_isomerase-like_TIM-brl"/>
</dbReference>
<reference evidence="2 3" key="1">
    <citation type="submission" date="2022-06" db="EMBL/GenBank/DDBJ databases">
        <title>Runella sp. S5 genome sequencing.</title>
        <authorList>
            <person name="Park S."/>
        </authorList>
    </citation>
    <scope>NUCLEOTIDE SEQUENCE [LARGE SCALE GENOMIC DNA]</scope>
    <source>
        <strain evidence="2 3">S5</strain>
    </source>
</reference>
<sequence>MNKLTNSTRREFLQSTPGLVGLAFAGFSFEVKKPNPLFSFSTLGCPKWSFDTILNFAAEHQYKGIEIRGILNEMDLTKCPEFSSAAQIKESLKKANDKGIKIVGLGASANMHIAEPVLRKTNLDEAKRFIDLAQQLNCPNVRVFPNDLPKEQDRDKTIELIINGLLELGKYAEGKNVNVLLESHGKVVGKEILSQIMQAAKHPQIGLIWDVVNMWTVTKETPTEVYDKLKQYIRHVHIKDVKVVDGKLHYVRIGQGEAPLAEAITALEKNGYKGYYSFEWEKRWHPEIEEPEAVFPDYPKAMKKYF</sequence>
<proteinExistence type="predicted"/>
<dbReference type="InterPro" id="IPR050312">
    <property type="entry name" value="IolE/XylAMocC-like"/>
</dbReference>
<evidence type="ECO:0000259" key="1">
    <source>
        <dbReference type="Pfam" id="PF01261"/>
    </source>
</evidence>
<evidence type="ECO:0000313" key="2">
    <source>
        <dbReference type="EMBL" id="MCP1386282.1"/>
    </source>
</evidence>
<accession>A0ABT1G0M4</accession>
<name>A0ABT1G0M4_9BACT</name>
<feature type="domain" description="Xylose isomerase-like TIM barrel" evidence="1">
    <location>
        <begin position="55"/>
        <end position="293"/>
    </location>
</feature>
<dbReference type="PANTHER" id="PTHR12110">
    <property type="entry name" value="HYDROXYPYRUVATE ISOMERASE"/>
    <property type="match status" value="1"/>
</dbReference>
<dbReference type="PANTHER" id="PTHR12110:SF53">
    <property type="entry name" value="BLR5974 PROTEIN"/>
    <property type="match status" value="1"/>
</dbReference>
<evidence type="ECO:0000313" key="3">
    <source>
        <dbReference type="Proteomes" id="UP001204772"/>
    </source>
</evidence>
<protein>
    <submittedName>
        <fullName evidence="2">Sugar phosphate isomerase/epimerase</fullName>
    </submittedName>
</protein>
<comment type="caution">
    <text evidence="2">The sequence shown here is derived from an EMBL/GenBank/DDBJ whole genome shotgun (WGS) entry which is preliminary data.</text>
</comment>
<dbReference type="EMBL" id="JAMZEL010000021">
    <property type="protein sequence ID" value="MCP1386282.1"/>
    <property type="molecule type" value="Genomic_DNA"/>
</dbReference>
<keyword evidence="2" id="KW-0413">Isomerase</keyword>
<keyword evidence="3" id="KW-1185">Reference proteome</keyword>
<organism evidence="2 3">
    <name type="scientific">Runella salmonicolor</name>
    <dbReference type="NCBI Taxonomy" id="2950278"/>
    <lineage>
        <taxon>Bacteria</taxon>
        <taxon>Pseudomonadati</taxon>
        <taxon>Bacteroidota</taxon>
        <taxon>Cytophagia</taxon>
        <taxon>Cytophagales</taxon>
        <taxon>Spirosomataceae</taxon>
        <taxon>Runella</taxon>
    </lineage>
</organism>
<dbReference type="Pfam" id="PF01261">
    <property type="entry name" value="AP_endonuc_2"/>
    <property type="match status" value="1"/>
</dbReference>
<dbReference type="Gene3D" id="3.20.20.150">
    <property type="entry name" value="Divalent-metal-dependent TIM barrel enzymes"/>
    <property type="match status" value="1"/>
</dbReference>
<dbReference type="RefSeq" id="WP_253533044.1">
    <property type="nucleotide sequence ID" value="NZ_JAMZEL010000021.1"/>
</dbReference>
<dbReference type="Proteomes" id="UP001204772">
    <property type="component" value="Unassembled WGS sequence"/>
</dbReference>
<gene>
    <name evidence="2" type="ORF">NCI00_27825</name>
</gene>
<dbReference type="SUPFAM" id="SSF51658">
    <property type="entry name" value="Xylose isomerase-like"/>
    <property type="match status" value="1"/>
</dbReference>